<dbReference type="GO" id="GO:0003676">
    <property type="term" value="F:nucleic acid binding"/>
    <property type="evidence" value="ECO:0007669"/>
    <property type="project" value="InterPro"/>
</dbReference>
<evidence type="ECO:0000313" key="3">
    <source>
        <dbReference type="EMBL" id="RLM78895.1"/>
    </source>
</evidence>
<accession>A0A3L6QGM6</accession>
<gene>
    <name evidence="3" type="ORF">C2845_PM12G13500</name>
</gene>
<evidence type="ECO:0000259" key="2">
    <source>
        <dbReference type="PROSITE" id="PS50158"/>
    </source>
</evidence>
<keyword evidence="1" id="KW-0479">Metal-binding</keyword>
<keyword evidence="1" id="KW-0863">Zinc-finger</keyword>
<dbReference type="SUPFAM" id="SSF57756">
    <property type="entry name" value="Retrovirus zinc finger-like domains"/>
    <property type="match status" value="1"/>
</dbReference>
<reference evidence="4" key="1">
    <citation type="journal article" date="2019" name="Nat. Commun.">
        <title>The genome of broomcorn millet.</title>
        <authorList>
            <person name="Zou C."/>
            <person name="Miki D."/>
            <person name="Li D."/>
            <person name="Tang Q."/>
            <person name="Xiao L."/>
            <person name="Rajput S."/>
            <person name="Deng P."/>
            <person name="Jia W."/>
            <person name="Huang R."/>
            <person name="Zhang M."/>
            <person name="Sun Y."/>
            <person name="Hu J."/>
            <person name="Fu X."/>
            <person name="Schnable P.S."/>
            <person name="Li F."/>
            <person name="Zhang H."/>
            <person name="Feng B."/>
            <person name="Zhu X."/>
            <person name="Liu R."/>
            <person name="Schnable J.C."/>
            <person name="Zhu J.-K."/>
            <person name="Zhang H."/>
        </authorList>
    </citation>
    <scope>NUCLEOTIDE SEQUENCE [LARGE SCALE GENOMIC DNA]</scope>
</reference>
<organism evidence="3 4">
    <name type="scientific">Panicum miliaceum</name>
    <name type="common">Proso millet</name>
    <name type="synonym">Broomcorn millet</name>
    <dbReference type="NCBI Taxonomy" id="4540"/>
    <lineage>
        <taxon>Eukaryota</taxon>
        <taxon>Viridiplantae</taxon>
        <taxon>Streptophyta</taxon>
        <taxon>Embryophyta</taxon>
        <taxon>Tracheophyta</taxon>
        <taxon>Spermatophyta</taxon>
        <taxon>Magnoliopsida</taxon>
        <taxon>Liliopsida</taxon>
        <taxon>Poales</taxon>
        <taxon>Poaceae</taxon>
        <taxon>PACMAD clade</taxon>
        <taxon>Panicoideae</taxon>
        <taxon>Panicodae</taxon>
        <taxon>Paniceae</taxon>
        <taxon>Panicinae</taxon>
        <taxon>Panicum</taxon>
        <taxon>Panicum sect. Panicum</taxon>
    </lineage>
</organism>
<name>A0A3L6QGM6_PANMI</name>
<dbReference type="SMART" id="SM00343">
    <property type="entry name" value="ZnF_C2HC"/>
    <property type="match status" value="1"/>
</dbReference>
<evidence type="ECO:0000256" key="1">
    <source>
        <dbReference type="PROSITE-ProRule" id="PRU00047"/>
    </source>
</evidence>
<dbReference type="GO" id="GO:0008270">
    <property type="term" value="F:zinc ion binding"/>
    <property type="evidence" value="ECO:0007669"/>
    <property type="project" value="UniProtKB-KW"/>
</dbReference>
<dbReference type="Proteomes" id="UP000275267">
    <property type="component" value="Unassembled WGS sequence"/>
</dbReference>
<keyword evidence="4" id="KW-1185">Reference proteome</keyword>
<dbReference type="InterPro" id="IPR001878">
    <property type="entry name" value="Znf_CCHC"/>
</dbReference>
<protein>
    <submittedName>
        <fullName evidence="3">Ruda gag-pol polyprotein</fullName>
    </submittedName>
</protein>
<dbReference type="AlphaFoldDB" id="A0A3L6QGM6"/>
<keyword evidence="1" id="KW-0862">Zinc</keyword>
<sequence length="155" mass="17744">MDKSILCAIPIFKVDASTSCNDLIDDSCFNPCKKKCYENVVVESCDDLIAKENDELKKEVERLVKDLTRLKGKSIVQTSQDNREDMVKKLENGAIVTCFKCHQEGHKSYQCTQLKKMVPDEKNKKIFTIKSSLIYIKSKITNMKGPQMVWVPMET</sequence>
<proteinExistence type="predicted"/>
<dbReference type="InterPro" id="IPR036875">
    <property type="entry name" value="Znf_CCHC_sf"/>
</dbReference>
<dbReference type="OrthoDB" id="21470at2759"/>
<evidence type="ECO:0000313" key="4">
    <source>
        <dbReference type="Proteomes" id="UP000275267"/>
    </source>
</evidence>
<dbReference type="Gene3D" id="4.10.60.10">
    <property type="entry name" value="Zinc finger, CCHC-type"/>
    <property type="match status" value="1"/>
</dbReference>
<dbReference type="PROSITE" id="PS50158">
    <property type="entry name" value="ZF_CCHC"/>
    <property type="match status" value="1"/>
</dbReference>
<dbReference type="EMBL" id="PQIB02000012">
    <property type="protein sequence ID" value="RLM78895.1"/>
    <property type="molecule type" value="Genomic_DNA"/>
</dbReference>
<comment type="caution">
    <text evidence="3">The sequence shown here is derived from an EMBL/GenBank/DDBJ whole genome shotgun (WGS) entry which is preliminary data.</text>
</comment>
<feature type="domain" description="CCHC-type" evidence="2">
    <location>
        <begin position="98"/>
        <end position="113"/>
    </location>
</feature>